<dbReference type="InterPro" id="IPR043504">
    <property type="entry name" value="Peptidase_S1_PA_chymotrypsin"/>
</dbReference>
<dbReference type="InterPro" id="IPR001314">
    <property type="entry name" value="Peptidase_S1A"/>
</dbReference>
<dbReference type="Proteomes" id="UP000694569">
    <property type="component" value="Unplaced"/>
</dbReference>
<dbReference type="GeneTree" id="ENSGT01030000234551"/>
<dbReference type="PROSITE" id="PS50240">
    <property type="entry name" value="TRYPSIN_DOM"/>
    <property type="match status" value="1"/>
</dbReference>
<dbReference type="Ensembl" id="ENSLLET00000000366.1">
    <property type="protein sequence ID" value="ENSLLEP00000000346.1"/>
    <property type="gene ID" value="ENSLLEG00000000238.1"/>
</dbReference>
<keyword evidence="3 6" id="KW-0720">Serine protease</keyword>
<dbReference type="PANTHER" id="PTHR24271">
    <property type="entry name" value="KALLIKREIN-RELATED"/>
    <property type="match status" value="1"/>
</dbReference>
<sequence length="250" mass="27468">MEYSILLLLISPFLLSTHAGKVQHGIIGGQEATPHSRPYMAYLKCGDVFCGGSIISPTWILTAAHCFGSVITAVLGAHNVSKHEPSQQIFEIEAYHPHHSYYRQGTVPFNDIMLLKLSGAAKFNKYVQHIRLPRKKSDVATNTPCSVAGWGHLDNQKKRNGSETLFETNINILSRKSCRITVPSLNDGMICAGDSNENKDASQGDSGGPLICKRAVEGIVSFGLESPPGIYTRVSKYIDWIEETISSYEE</sequence>
<evidence type="ECO:0000313" key="10">
    <source>
        <dbReference type="Proteomes" id="UP000694569"/>
    </source>
</evidence>
<reference evidence="9" key="2">
    <citation type="submission" date="2025-09" db="UniProtKB">
        <authorList>
            <consortium name="Ensembl"/>
        </authorList>
    </citation>
    <scope>IDENTIFICATION</scope>
</reference>
<evidence type="ECO:0000256" key="5">
    <source>
        <dbReference type="ARBA" id="ARBA00024195"/>
    </source>
</evidence>
<feature type="domain" description="Peptidase S1" evidence="8">
    <location>
        <begin position="26"/>
        <end position="246"/>
    </location>
</feature>
<dbReference type="InterPro" id="IPR018114">
    <property type="entry name" value="TRYPSIN_HIS"/>
</dbReference>
<reference evidence="9" key="1">
    <citation type="submission" date="2025-08" db="UniProtKB">
        <authorList>
            <consortium name="Ensembl"/>
        </authorList>
    </citation>
    <scope>IDENTIFICATION</scope>
</reference>
<evidence type="ECO:0000256" key="3">
    <source>
        <dbReference type="ARBA" id="ARBA00022825"/>
    </source>
</evidence>
<evidence type="ECO:0000256" key="2">
    <source>
        <dbReference type="ARBA" id="ARBA00022801"/>
    </source>
</evidence>
<comment type="similarity">
    <text evidence="5">Belongs to the peptidase S1 family. CLIP subfamily.</text>
</comment>
<dbReference type="FunFam" id="2.40.10.10:FF:000068">
    <property type="entry name" value="transmembrane protease serine 2"/>
    <property type="match status" value="1"/>
</dbReference>
<dbReference type="PRINTS" id="PR00722">
    <property type="entry name" value="CHYMOTRYPSIN"/>
</dbReference>
<dbReference type="FunFam" id="2.40.10.10:FF:000002">
    <property type="entry name" value="Transmembrane protease serine"/>
    <property type="match status" value="1"/>
</dbReference>
<dbReference type="InterPro" id="IPR009003">
    <property type="entry name" value="Peptidase_S1_PA"/>
</dbReference>
<dbReference type="GO" id="GO:0004252">
    <property type="term" value="F:serine-type endopeptidase activity"/>
    <property type="evidence" value="ECO:0007669"/>
    <property type="project" value="InterPro"/>
</dbReference>
<feature type="chain" id="PRO_5034217594" description="Peptidase S1 domain-containing protein" evidence="7">
    <location>
        <begin position="20"/>
        <end position="250"/>
    </location>
</feature>
<evidence type="ECO:0000256" key="7">
    <source>
        <dbReference type="SAM" id="SignalP"/>
    </source>
</evidence>
<accession>A0A8C5LQ03</accession>
<protein>
    <recommendedName>
        <fullName evidence="8">Peptidase S1 domain-containing protein</fullName>
    </recommendedName>
</protein>
<dbReference type="Pfam" id="PF00089">
    <property type="entry name" value="Trypsin"/>
    <property type="match status" value="1"/>
</dbReference>
<keyword evidence="4" id="KW-1015">Disulfide bond</keyword>
<evidence type="ECO:0000313" key="9">
    <source>
        <dbReference type="Ensembl" id="ENSLLEP00000000346.1"/>
    </source>
</evidence>
<feature type="signal peptide" evidence="7">
    <location>
        <begin position="1"/>
        <end position="19"/>
    </location>
</feature>
<evidence type="ECO:0000256" key="6">
    <source>
        <dbReference type="RuleBase" id="RU363034"/>
    </source>
</evidence>
<evidence type="ECO:0000256" key="1">
    <source>
        <dbReference type="ARBA" id="ARBA00022670"/>
    </source>
</evidence>
<evidence type="ECO:0000256" key="4">
    <source>
        <dbReference type="ARBA" id="ARBA00023157"/>
    </source>
</evidence>
<dbReference type="Gene3D" id="2.40.10.10">
    <property type="entry name" value="Trypsin-like serine proteases"/>
    <property type="match status" value="2"/>
</dbReference>
<keyword evidence="10" id="KW-1185">Reference proteome</keyword>
<keyword evidence="2 6" id="KW-0378">Hydrolase</keyword>
<dbReference type="PANTHER" id="PTHR24271:SF90">
    <property type="entry name" value="PEPTIDASE S1 DOMAIN-CONTAINING PROTEIN"/>
    <property type="match status" value="1"/>
</dbReference>
<dbReference type="SUPFAM" id="SSF50494">
    <property type="entry name" value="Trypsin-like serine proteases"/>
    <property type="match status" value="1"/>
</dbReference>
<organism evidence="9 10">
    <name type="scientific">Leptobrachium leishanense</name>
    <name type="common">Leishan spiny toad</name>
    <dbReference type="NCBI Taxonomy" id="445787"/>
    <lineage>
        <taxon>Eukaryota</taxon>
        <taxon>Metazoa</taxon>
        <taxon>Chordata</taxon>
        <taxon>Craniata</taxon>
        <taxon>Vertebrata</taxon>
        <taxon>Euteleostomi</taxon>
        <taxon>Amphibia</taxon>
        <taxon>Batrachia</taxon>
        <taxon>Anura</taxon>
        <taxon>Pelobatoidea</taxon>
        <taxon>Megophryidae</taxon>
        <taxon>Leptobrachium</taxon>
    </lineage>
</organism>
<dbReference type="InterPro" id="IPR033116">
    <property type="entry name" value="TRYPSIN_SER"/>
</dbReference>
<dbReference type="InterPro" id="IPR001254">
    <property type="entry name" value="Trypsin_dom"/>
</dbReference>
<name>A0A8C5LQ03_9ANUR</name>
<proteinExistence type="inferred from homology"/>
<dbReference type="AlphaFoldDB" id="A0A8C5LQ03"/>
<dbReference type="OrthoDB" id="5565075at2759"/>
<dbReference type="SMART" id="SM00020">
    <property type="entry name" value="Tryp_SPc"/>
    <property type="match status" value="1"/>
</dbReference>
<evidence type="ECO:0000259" key="8">
    <source>
        <dbReference type="PROSITE" id="PS50240"/>
    </source>
</evidence>
<keyword evidence="7" id="KW-0732">Signal</keyword>
<dbReference type="GO" id="GO:0006508">
    <property type="term" value="P:proteolysis"/>
    <property type="evidence" value="ECO:0007669"/>
    <property type="project" value="UniProtKB-KW"/>
</dbReference>
<dbReference type="PROSITE" id="PS00134">
    <property type="entry name" value="TRYPSIN_HIS"/>
    <property type="match status" value="1"/>
</dbReference>
<dbReference type="PROSITE" id="PS00135">
    <property type="entry name" value="TRYPSIN_SER"/>
    <property type="match status" value="1"/>
</dbReference>
<keyword evidence="1 6" id="KW-0645">Protease</keyword>
<dbReference type="CDD" id="cd00190">
    <property type="entry name" value="Tryp_SPc"/>
    <property type="match status" value="1"/>
</dbReference>